<comment type="caution">
    <text evidence="1">The sequence shown here is derived from an EMBL/GenBank/DDBJ whole genome shotgun (WGS) entry which is preliminary data.</text>
</comment>
<organism evidence="1 2">
    <name type="scientific">Ectopseudomonas toyotomiensis</name>
    <dbReference type="NCBI Taxonomy" id="554344"/>
    <lineage>
        <taxon>Bacteria</taxon>
        <taxon>Pseudomonadati</taxon>
        <taxon>Pseudomonadota</taxon>
        <taxon>Gammaproteobacteria</taxon>
        <taxon>Pseudomonadales</taxon>
        <taxon>Pseudomonadaceae</taxon>
        <taxon>Ectopseudomonas</taxon>
    </lineage>
</organism>
<name>A0AA42IIR9_9GAMM</name>
<proteinExistence type="predicted"/>
<gene>
    <name evidence="1" type="ORF">N5D41_00190</name>
</gene>
<dbReference type="AlphaFoldDB" id="A0AA42IIR9"/>
<dbReference type="EMBL" id="JAOCDH010000001">
    <property type="protein sequence ID" value="MDH0699905.1"/>
    <property type="molecule type" value="Genomic_DNA"/>
</dbReference>
<evidence type="ECO:0000313" key="1">
    <source>
        <dbReference type="EMBL" id="MDH0699905.1"/>
    </source>
</evidence>
<sequence>MADFDEAAIRNSAAVFSTLAYAIRQYIDLGKVPVRIQHRDVVGRLVEGSWTLFMPSSGVVMRCNSNLSVGTQTFEVLTDYLDSVRGWISGEPWWDRTIFLGTTMDGLAPPVPPFWTLHVKTAEVI</sequence>
<dbReference type="Proteomes" id="UP001161137">
    <property type="component" value="Unassembled WGS sequence"/>
</dbReference>
<reference evidence="1" key="1">
    <citation type="submission" date="2022-09" db="EMBL/GenBank/DDBJ databases">
        <title>Intensive care unit water sources are persistently colonized with multi-drug resistant bacteria and are the site of extensive horizontal gene transfer of antibiotic resistance genes.</title>
        <authorList>
            <person name="Diorio-Toth L."/>
        </authorList>
    </citation>
    <scope>NUCLEOTIDE SEQUENCE</scope>
    <source>
        <strain evidence="1">GD03863</strain>
    </source>
</reference>
<dbReference type="RefSeq" id="WP_196456301.1">
    <property type="nucleotide sequence ID" value="NZ_JACFYY010000001.1"/>
</dbReference>
<protein>
    <submittedName>
        <fullName evidence="1">Uncharacterized protein</fullName>
    </submittedName>
</protein>
<evidence type="ECO:0000313" key="2">
    <source>
        <dbReference type="Proteomes" id="UP001161137"/>
    </source>
</evidence>
<accession>A0AA42IIR9</accession>